<feature type="transmembrane region" description="Helical" evidence="1">
    <location>
        <begin position="87"/>
        <end position="109"/>
    </location>
</feature>
<gene>
    <name evidence="2" type="ORF">ECRASSUSDP1_LOCUS13996</name>
</gene>
<keyword evidence="1" id="KW-0472">Membrane</keyword>
<proteinExistence type="predicted"/>
<evidence type="ECO:0000313" key="3">
    <source>
        <dbReference type="Proteomes" id="UP001295684"/>
    </source>
</evidence>
<keyword evidence="1" id="KW-0812">Transmembrane</keyword>
<comment type="caution">
    <text evidence="2">The sequence shown here is derived from an EMBL/GenBank/DDBJ whole genome shotgun (WGS) entry which is preliminary data.</text>
</comment>
<dbReference type="Proteomes" id="UP001295684">
    <property type="component" value="Unassembled WGS sequence"/>
</dbReference>
<name>A0AAD2CVC8_EUPCR</name>
<feature type="transmembrane region" description="Helical" evidence="1">
    <location>
        <begin position="225"/>
        <end position="246"/>
    </location>
</feature>
<evidence type="ECO:0000256" key="1">
    <source>
        <dbReference type="SAM" id="Phobius"/>
    </source>
</evidence>
<evidence type="ECO:0000313" key="2">
    <source>
        <dbReference type="EMBL" id="CAI2372665.1"/>
    </source>
</evidence>
<keyword evidence="1" id="KW-1133">Transmembrane helix</keyword>
<reference evidence="2" key="1">
    <citation type="submission" date="2023-07" db="EMBL/GenBank/DDBJ databases">
        <authorList>
            <consortium name="AG Swart"/>
            <person name="Singh M."/>
            <person name="Singh A."/>
            <person name="Seah K."/>
            <person name="Emmerich C."/>
        </authorList>
    </citation>
    <scope>NUCLEOTIDE SEQUENCE</scope>
    <source>
        <strain evidence="2">DP1</strain>
    </source>
</reference>
<feature type="transmembrane region" description="Helical" evidence="1">
    <location>
        <begin position="47"/>
        <end position="66"/>
    </location>
</feature>
<dbReference type="AlphaFoldDB" id="A0AAD2CVC8"/>
<protein>
    <recommendedName>
        <fullName evidence="4">THH1/TOM1/TOM3 domain-containing protein</fullName>
    </recommendedName>
</protein>
<sequence length="348" mass="40967">MNIILNGTMSSPIASNPVMNNTGTTNVVPYTQKSGSSFITQLSVRDAWLIIVVCLCFFCLSLYILARICSINTNSERRHRSGYKYKIIFLSLLFVCCLTRSLVNVGNFVTRSMTFLDLNLLYLPCYSIFIYFFGKLTSQNEWTYTLAKFLMLLLNVFAYFSYIFINVYYRDSTPPVDMLTISTFLCLILISLVQICMVVMINKRAALIPKYTKERKTFRNISKRAIFITSLMVFLFFLRYMHYLIYLWGLLDRLFQSNDYRMTVESAFYLVAEFIPIQIIVILFSHKKITVFTNDFGPEEPREWTRRMYQNDEYGTFIDEENTNSEYGSFNPNLRQKLLVNEFRRQLF</sequence>
<feature type="transmembrane region" description="Helical" evidence="1">
    <location>
        <begin position="146"/>
        <end position="169"/>
    </location>
</feature>
<organism evidence="2 3">
    <name type="scientific">Euplotes crassus</name>
    <dbReference type="NCBI Taxonomy" id="5936"/>
    <lineage>
        <taxon>Eukaryota</taxon>
        <taxon>Sar</taxon>
        <taxon>Alveolata</taxon>
        <taxon>Ciliophora</taxon>
        <taxon>Intramacronucleata</taxon>
        <taxon>Spirotrichea</taxon>
        <taxon>Hypotrichia</taxon>
        <taxon>Euplotida</taxon>
        <taxon>Euplotidae</taxon>
        <taxon>Moneuplotes</taxon>
    </lineage>
</organism>
<accession>A0AAD2CVC8</accession>
<keyword evidence="3" id="KW-1185">Reference proteome</keyword>
<evidence type="ECO:0008006" key="4">
    <source>
        <dbReference type="Google" id="ProtNLM"/>
    </source>
</evidence>
<dbReference type="EMBL" id="CAMPGE010013961">
    <property type="protein sequence ID" value="CAI2372665.1"/>
    <property type="molecule type" value="Genomic_DNA"/>
</dbReference>
<feature type="transmembrane region" description="Helical" evidence="1">
    <location>
        <begin position="115"/>
        <end position="134"/>
    </location>
</feature>
<feature type="transmembrane region" description="Helical" evidence="1">
    <location>
        <begin position="266"/>
        <end position="284"/>
    </location>
</feature>
<feature type="transmembrane region" description="Helical" evidence="1">
    <location>
        <begin position="181"/>
        <end position="201"/>
    </location>
</feature>